<dbReference type="InterPro" id="IPR013785">
    <property type="entry name" value="Aldolase_TIM"/>
</dbReference>
<dbReference type="PANTHER" id="PTHR42966">
    <property type="entry name" value="N-ACETYLNEURAMINATE SYNTHASE"/>
    <property type="match status" value="1"/>
</dbReference>
<dbReference type="SUPFAM" id="SSF51569">
    <property type="entry name" value="Aldolase"/>
    <property type="match status" value="1"/>
</dbReference>
<protein>
    <recommendedName>
        <fullName evidence="1">PseI/NeuA/B-like domain-containing protein</fullName>
    </recommendedName>
</protein>
<proteinExistence type="predicted"/>
<feature type="domain" description="PseI/NeuA/B-like" evidence="1">
    <location>
        <begin position="30"/>
        <end position="267"/>
    </location>
</feature>
<evidence type="ECO:0000313" key="3">
    <source>
        <dbReference type="Proteomes" id="UP000176581"/>
    </source>
</evidence>
<dbReference type="GO" id="GO:0016051">
    <property type="term" value="P:carbohydrate biosynthetic process"/>
    <property type="evidence" value="ECO:0007669"/>
    <property type="project" value="InterPro"/>
</dbReference>
<name>A0A1F8FPR2_9BACT</name>
<accession>A0A1F8FPR2</accession>
<sequence length="283" mass="32234">MIDFKKLQKPYLIAEIGINHNGDLNVAKKLIDAAHACSWDCVKFQKRNPDISVPEHQKNEPKDTPWGKMTYLEYKKKIEFEKKEYDQIARYCSYKPIDWTVSVWDLDSLNFIKKYDIPFIKIPSAHLTNHKLLKASAQTGIPIVASTGMSTLKEVDEAVAVLKKHASQFVLMHCNSSYPSKLEELNLKVIPALKKRYKCPVGYSGHEYGLDSTSTAVALGASIVERHITLDRNMWGTDQASSVEPQGMDKLYKQIRSVQHYLGDGKKKVYESELSSRKKLRGK</sequence>
<dbReference type="AlphaFoldDB" id="A0A1F8FPR2"/>
<dbReference type="PANTHER" id="PTHR42966:SF3">
    <property type="entry name" value="BLR5971 PROTEIN"/>
    <property type="match status" value="1"/>
</dbReference>
<dbReference type="EMBL" id="MGJV01000017">
    <property type="protein sequence ID" value="OGN15032.1"/>
    <property type="molecule type" value="Genomic_DNA"/>
</dbReference>
<dbReference type="InterPro" id="IPR013132">
    <property type="entry name" value="PseI/NeuA/B-like_N"/>
</dbReference>
<evidence type="ECO:0000313" key="2">
    <source>
        <dbReference type="EMBL" id="OGN15032.1"/>
    </source>
</evidence>
<gene>
    <name evidence="2" type="ORF">A3J47_03385</name>
</gene>
<comment type="caution">
    <text evidence="2">The sequence shown here is derived from an EMBL/GenBank/DDBJ whole genome shotgun (WGS) entry which is preliminary data.</text>
</comment>
<reference evidence="2 3" key="1">
    <citation type="journal article" date="2016" name="Nat. Commun.">
        <title>Thousands of microbial genomes shed light on interconnected biogeochemical processes in an aquifer system.</title>
        <authorList>
            <person name="Anantharaman K."/>
            <person name="Brown C.T."/>
            <person name="Hug L.A."/>
            <person name="Sharon I."/>
            <person name="Castelle C.J."/>
            <person name="Probst A.J."/>
            <person name="Thomas B.C."/>
            <person name="Singh A."/>
            <person name="Wilkins M.J."/>
            <person name="Karaoz U."/>
            <person name="Brodie E.L."/>
            <person name="Williams K.H."/>
            <person name="Hubbard S.S."/>
            <person name="Banfield J.F."/>
        </authorList>
    </citation>
    <scope>NUCLEOTIDE SEQUENCE [LARGE SCALE GENOMIC DNA]</scope>
</reference>
<evidence type="ECO:0000259" key="1">
    <source>
        <dbReference type="Pfam" id="PF03102"/>
    </source>
</evidence>
<dbReference type="Pfam" id="PF03102">
    <property type="entry name" value="NeuB"/>
    <property type="match status" value="1"/>
</dbReference>
<dbReference type="Proteomes" id="UP000176581">
    <property type="component" value="Unassembled WGS sequence"/>
</dbReference>
<dbReference type="GO" id="GO:0047444">
    <property type="term" value="F:N-acylneuraminate-9-phosphate synthase activity"/>
    <property type="evidence" value="ECO:0007669"/>
    <property type="project" value="TreeGrafter"/>
</dbReference>
<dbReference type="InterPro" id="IPR051690">
    <property type="entry name" value="PseI-like"/>
</dbReference>
<dbReference type="Gene3D" id="3.20.20.70">
    <property type="entry name" value="Aldolase class I"/>
    <property type="match status" value="1"/>
</dbReference>
<organism evidence="2 3">
    <name type="scientific">Candidatus Yanofskybacteria bacterium RIFCSPHIGHO2_02_FULL_43_22</name>
    <dbReference type="NCBI Taxonomy" id="1802681"/>
    <lineage>
        <taxon>Bacteria</taxon>
        <taxon>Candidatus Yanofskyibacteriota</taxon>
    </lineage>
</organism>